<dbReference type="GO" id="GO:0006015">
    <property type="term" value="P:5-phosphoribose 1-diphosphate biosynthetic process"/>
    <property type="evidence" value="ECO:0007669"/>
    <property type="project" value="UniProtKB-UniRule"/>
</dbReference>
<keyword evidence="6 9" id="KW-0067">ATP-binding</keyword>
<feature type="active site" evidence="9">
    <location>
        <position position="203"/>
    </location>
</feature>
<dbReference type="GO" id="GO:0005524">
    <property type="term" value="F:ATP binding"/>
    <property type="evidence" value="ECO:0007669"/>
    <property type="project" value="UniProtKB-KW"/>
</dbReference>
<comment type="function">
    <text evidence="9">Involved in the biosynthesis of the central metabolite phospho-alpha-D-ribosyl-1-pyrophosphate (PRPP) via the transfer of pyrophosphoryl group from ATP to 1-hydroxyl of ribose-5-phosphate (Rib-5-P).</text>
</comment>
<keyword evidence="5 9" id="KW-0418">Kinase</keyword>
<dbReference type="Gene3D" id="3.40.50.2020">
    <property type="match status" value="2"/>
</dbReference>
<feature type="binding site" evidence="9">
    <location>
        <position position="229"/>
    </location>
    <ligand>
        <name>D-ribose 5-phosphate</name>
        <dbReference type="ChEBI" id="CHEBI:78346"/>
    </ligand>
</feature>
<dbReference type="FunFam" id="3.40.50.2020:FF:000007">
    <property type="entry name" value="Ribose-phosphate pyrophosphokinase"/>
    <property type="match status" value="1"/>
</dbReference>
<comment type="pathway">
    <text evidence="9">Metabolic intermediate biosynthesis; 5-phospho-alpha-D-ribose 1-diphosphate biosynthesis; 5-phospho-alpha-D-ribose 1-diphosphate from D-ribose 5-phosphate (route I): step 1/1.</text>
</comment>
<keyword evidence="9" id="KW-0963">Cytoplasm</keyword>
<comment type="subcellular location">
    <subcellularLocation>
        <location evidence="9">Cytoplasm</location>
    </subcellularLocation>
</comment>
<dbReference type="NCBIfam" id="TIGR01251">
    <property type="entry name" value="ribP_PPkin"/>
    <property type="match status" value="1"/>
</dbReference>
<feature type="domain" description="Ribose-phosphate pyrophosphokinase N-terminal" evidence="10">
    <location>
        <begin position="12"/>
        <end position="128"/>
    </location>
</feature>
<dbReference type="PANTHER" id="PTHR10210:SF41">
    <property type="entry name" value="RIBOSE-PHOSPHATE PYROPHOSPHOKINASE 1, CHLOROPLASTIC"/>
    <property type="match status" value="1"/>
</dbReference>
<evidence type="ECO:0000256" key="5">
    <source>
        <dbReference type="ARBA" id="ARBA00022777"/>
    </source>
</evidence>
<dbReference type="EC" id="2.7.6.1" evidence="9"/>
<dbReference type="RefSeq" id="WP_314081725.1">
    <property type="nucleotide sequence ID" value="NZ_CP165644.1"/>
</dbReference>
<proteinExistence type="inferred from homology"/>
<dbReference type="GO" id="GO:0004749">
    <property type="term" value="F:ribose phosphate diphosphokinase activity"/>
    <property type="evidence" value="ECO:0007669"/>
    <property type="project" value="UniProtKB-UniRule"/>
</dbReference>
<dbReference type="InterPro" id="IPR029099">
    <property type="entry name" value="Pribosyltran_N"/>
</dbReference>
<evidence type="ECO:0000256" key="2">
    <source>
        <dbReference type="ARBA" id="ARBA00022723"/>
    </source>
</evidence>
<sequence length="323" mass="36034">MMEAKKFKENDVKIFAGSSAKKLAQKIADYVGLPLSKNKIQKFSDGEIFTKSLESVRGSKVFVVQSTAGKVNENLMELLIFIDVLKRASAKEIIAIIPYFGYARQDRTINPHDPITAKLISNLLVAAGATRIVTMELHTRQVQGFFDIPVDHMEPLPILAKYFEKKGFSQSEDVVVVAPDIGSLKRARGFAKWLEVPLAIVEKRKNGDGEFEVENLIGDVYGKKVILIDDMINTGKTVCNAADALIKNGATEVYCCATHAVFSDYAVKRLKESVIKEVVVTDTIELREDEYFEKLTVLSTAKIFGEAVKRIVIYKEMSNLFVK</sequence>
<dbReference type="KEGG" id="lrug:AB8B22_00300"/>
<organism evidence="11">
    <name type="scientific">Leptotrichia rugosa</name>
    <dbReference type="NCBI Taxonomy" id="3239302"/>
    <lineage>
        <taxon>Bacteria</taxon>
        <taxon>Fusobacteriati</taxon>
        <taxon>Fusobacteriota</taxon>
        <taxon>Fusobacteriia</taxon>
        <taxon>Fusobacteriales</taxon>
        <taxon>Leptotrichiaceae</taxon>
        <taxon>Leptotrichia</taxon>
    </lineage>
</organism>
<dbReference type="SMART" id="SM01400">
    <property type="entry name" value="Pribosyltran_N"/>
    <property type="match status" value="1"/>
</dbReference>
<evidence type="ECO:0000313" key="11">
    <source>
        <dbReference type="EMBL" id="XDU66883.1"/>
    </source>
</evidence>
<dbReference type="InterPro" id="IPR037515">
    <property type="entry name" value="Rib-P_diPkinase_bac"/>
</dbReference>
<evidence type="ECO:0000256" key="4">
    <source>
        <dbReference type="ARBA" id="ARBA00022741"/>
    </source>
</evidence>
<keyword evidence="4 9" id="KW-0547">Nucleotide-binding</keyword>
<evidence type="ECO:0000256" key="3">
    <source>
        <dbReference type="ARBA" id="ARBA00022727"/>
    </source>
</evidence>
<feature type="binding site" evidence="9">
    <location>
        <position position="180"/>
    </location>
    <ligand>
        <name>Mg(2+)</name>
        <dbReference type="ChEBI" id="CHEBI:18420"/>
    </ligand>
</feature>
<comment type="catalytic activity">
    <reaction evidence="8 9">
        <text>D-ribose 5-phosphate + ATP = 5-phospho-alpha-D-ribose 1-diphosphate + AMP + H(+)</text>
        <dbReference type="Rhea" id="RHEA:15609"/>
        <dbReference type="ChEBI" id="CHEBI:15378"/>
        <dbReference type="ChEBI" id="CHEBI:30616"/>
        <dbReference type="ChEBI" id="CHEBI:58017"/>
        <dbReference type="ChEBI" id="CHEBI:78346"/>
        <dbReference type="ChEBI" id="CHEBI:456215"/>
        <dbReference type="EC" id="2.7.6.1"/>
    </reaction>
</comment>
<dbReference type="GO" id="GO:0005737">
    <property type="term" value="C:cytoplasm"/>
    <property type="evidence" value="ECO:0007669"/>
    <property type="project" value="UniProtKB-SubCell"/>
</dbReference>
<keyword evidence="1 9" id="KW-0808">Transferase</keyword>
<evidence type="ECO:0000256" key="1">
    <source>
        <dbReference type="ARBA" id="ARBA00022679"/>
    </source>
</evidence>
<feature type="binding site" evidence="9">
    <location>
        <begin position="45"/>
        <end position="47"/>
    </location>
    <ligand>
        <name>ATP</name>
        <dbReference type="ChEBI" id="CHEBI:30616"/>
    </ligand>
</feature>
<dbReference type="GO" id="GO:0002189">
    <property type="term" value="C:ribose phosphate diphosphokinase complex"/>
    <property type="evidence" value="ECO:0007669"/>
    <property type="project" value="TreeGrafter"/>
</dbReference>
<dbReference type="Pfam" id="PF13793">
    <property type="entry name" value="Pribosyltran_N"/>
    <property type="match status" value="1"/>
</dbReference>
<evidence type="ECO:0000256" key="9">
    <source>
        <dbReference type="HAMAP-Rule" id="MF_00583"/>
    </source>
</evidence>
<name>A0AB39VJ31_9FUSO</name>
<gene>
    <name evidence="9" type="primary">prs</name>
    <name evidence="11" type="ORF">AB8B22_00300</name>
</gene>
<dbReference type="NCBIfam" id="NF002320">
    <property type="entry name" value="PRK01259.1"/>
    <property type="match status" value="1"/>
</dbReference>
<evidence type="ECO:0000256" key="8">
    <source>
        <dbReference type="ARBA" id="ARBA00049535"/>
    </source>
</evidence>
<dbReference type="InterPro" id="IPR029057">
    <property type="entry name" value="PRTase-like"/>
</dbReference>
<feature type="binding site" evidence="9">
    <location>
        <position position="138"/>
    </location>
    <ligand>
        <name>Mg(2+)</name>
        <dbReference type="ChEBI" id="CHEBI:18420"/>
    </ligand>
</feature>
<keyword evidence="7 9" id="KW-0460">Magnesium</keyword>
<evidence type="ECO:0000256" key="7">
    <source>
        <dbReference type="ARBA" id="ARBA00022842"/>
    </source>
</evidence>
<comment type="subunit">
    <text evidence="9">Homohexamer.</text>
</comment>
<dbReference type="GO" id="GO:0006164">
    <property type="term" value="P:purine nucleotide biosynthetic process"/>
    <property type="evidence" value="ECO:0007669"/>
    <property type="project" value="TreeGrafter"/>
</dbReference>
<keyword evidence="3 9" id="KW-0545">Nucleotide biosynthesis</keyword>
<comment type="cofactor">
    <cofactor evidence="9">
        <name>Mg(2+)</name>
        <dbReference type="ChEBI" id="CHEBI:18420"/>
    </cofactor>
    <text evidence="9">Binds 2 Mg(2+) ions per subunit.</text>
</comment>
<feature type="binding site" evidence="9">
    <location>
        <begin position="233"/>
        <end position="237"/>
    </location>
    <ligand>
        <name>D-ribose 5-phosphate</name>
        <dbReference type="ChEBI" id="CHEBI:78346"/>
    </ligand>
</feature>
<dbReference type="InterPro" id="IPR005946">
    <property type="entry name" value="Rib-P_diPkinase"/>
</dbReference>
<dbReference type="GO" id="GO:0000287">
    <property type="term" value="F:magnesium ion binding"/>
    <property type="evidence" value="ECO:0007669"/>
    <property type="project" value="UniProtKB-UniRule"/>
</dbReference>
<dbReference type="HAMAP" id="MF_00583_B">
    <property type="entry name" value="RibP_PPkinase_B"/>
    <property type="match status" value="1"/>
</dbReference>
<dbReference type="InterPro" id="IPR000836">
    <property type="entry name" value="PRTase_dom"/>
</dbReference>
<dbReference type="AlphaFoldDB" id="A0AB39VJ31"/>
<accession>A0AB39VJ31</accession>
<feature type="binding site" evidence="9">
    <location>
        <begin position="104"/>
        <end position="105"/>
    </location>
    <ligand>
        <name>ATP</name>
        <dbReference type="ChEBI" id="CHEBI:30616"/>
    </ligand>
</feature>
<evidence type="ECO:0000259" key="10">
    <source>
        <dbReference type="Pfam" id="PF13793"/>
    </source>
</evidence>
<reference evidence="11" key="1">
    <citation type="submission" date="2024-07" db="EMBL/GenBank/DDBJ databases">
        <authorList>
            <person name="Li X.-J."/>
            <person name="Wang X."/>
        </authorList>
    </citation>
    <scope>NUCLEOTIDE SEQUENCE</scope>
    <source>
        <strain evidence="11">HSP-334</strain>
    </source>
</reference>
<keyword evidence="2 9" id="KW-0479">Metal-binding</keyword>
<evidence type="ECO:0000256" key="6">
    <source>
        <dbReference type="ARBA" id="ARBA00022840"/>
    </source>
</evidence>
<comment type="caution">
    <text evidence="9">Lacks conserved residue(s) required for the propagation of feature annotation.</text>
</comment>
<dbReference type="CDD" id="cd06223">
    <property type="entry name" value="PRTases_typeI"/>
    <property type="match status" value="1"/>
</dbReference>
<dbReference type="Pfam" id="PF14572">
    <property type="entry name" value="Pribosyl_synth"/>
    <property type="match status" value="1"/>
</dbReference>
<comment type="similarity">
    <text evidence="9">Belongs to the ribose-phosphate pyrophosphokinase family. Class I subfamily.</text>
</comment>
<protein>
    <recommendedName>
        <fullName evidence="9">Ribose-phosphate pyrophosphokinase</fullName>
        <shortName evidence="9">RPPK</shortName>
        <ecNumber evidence="9">2.7.6.1</ecNumber>
    </recommendedName>
    <alternativeName>
        <fullName evidence="9">5-phospho-D-ribosyl alpha-1-diphosphate synthase</fullName>
    </alternativeName>
    <alternativeName>
        <fullName evidence="9">Phosphoribosyl diphosphate synthase</fullName>
    </alternativeName>
    <alternativeName>
        <fullName evidence="9">Phosphoribosyl pyrophosphate synthase</fullName>
        <shortName evidence="9">P-Rib-PP synthase</shortName>
        <shortName evidence="9">PRPP synthase</shortName>
        <shortName evidence="9">PRPPase</shortName>
    </alternativeName>
</protein>
<dbReference type="EMBL" id="CP165644">
    <property type="protein sequence ID" value="XDU66883.1"/>
    <property type="molecule type" value="Genomic_DNA"/>
</dbReference>
<dbReference type="SUPFAM" id="SSF53271">
    <property type="entry name" value="PRTase-like"/>
    <property type="match status" value="1"/>
</dbReference>
<dbReference type="PANTHER" id="PTHR10210">
    <property type="entry name" value="RIBOSE-PHOSPHATE DIPHOSPHOKINASE FAMILY MEMBER"/>
    <property type="match status" value="1"/>
</dbReference>
<dbReference type="GO" id="GO:0016301">
    <property type="term" value="F:kinase activity"/>
    <property type="evidence" value="ECO:0007669"/>
    <property type="project" value="UniProtKB-KW"/>
</dbReference>